<evidence type="ECO:0000256" key="1">
    <source>
        <dbReference type="SAM" id="Phobius"/>
    </source>
</evidence>
<dbReference type="EMBL" id="UOFS01000044">
    <property type="protein sequence ID" value="VAX00548.1"/>
    <property type="molecule type" value="Genomic_DNA"/>
</dbReference>
<gene>
    <name evidence="2" type="ORF">MNBD_GAMMA22-2979</name>
</gene>
<dbReference type="AlphaFoldDB" id="A0A3B1AM73"/>
<name>A0A3B1AM73_9ZZZZ</name>
<keyword evidence="1" id="KW-1133">Transmembrane helix</keyword>
<keyword evidence="1" id="KW-0472">Membrane</keyword>
<proteinExistence type="predicted"/>
<accession>A0A3B1AM73</accession>
<sequence>MTDLIIKKTQFSLKLTPLLISKVAALTCSLLVFNIGVANERKLEDFKHSNFDENSINIDNKWWPLSPGKQLIYDGETVEDGKSIPHKIIFTVTDLTKVINGVNTVVVWDRDFSKGKLEESELAFFAQDKNGNVWHLGQYREIYENEGLELLGGRAWLANHLQGAKAGIMMHASPKLSKQSYSQGYAPPPFNWTDRARVIKTGQKTTVKAGSYKDVLVVEEYNEEEPNALQLKYYAKGVGNVRVGWSGDDHSKETLELSKVVYLKNKDLAYVRKEAMKLEERNYIYGHTQRAMRRD</sequence>
<keyword evidence="1" id="KW-0812">Transmembrane</keyword>
<organism evidence="2">
    <name type="scientific">hydrothermal vent metagenome</name>
    <dbReference type="NCBI Taxonomy" id="652676"/>
    <lineage>
        <taxon>unclassified sequences</taxon>
        <taxon>metagenomes</taxon>
        <taxon>ecological metagenomes</taxon>
    </lineage>
</organism>
<reference evidence="2" key="1">
    <citation type="submission" date="2018-06" db="EMBL/GenBank/DDBJ databases">
        <authorList>
            <person name="Zhirakovskaya E."/>
        </authorList>
    </citation>
    <scope>NUCLEOTIDE SEQUENCE</scope>
</reference>
<evidence type="ECO:0000313" key="2">
    <source>
        <dbReference type="EMBL" id="VAX00548.1"/>
    </source>
</evidence>
<feature type="transmembrane region" description="Helical" evidence="1">
    <location>
        <begin position="20"/>
        <end position="38"/>
    </location>
</feature>
<protein>
    <submittedName>
        <fullName evidence="2">Uncharacterized protein</fullName>
    </submittedName>
</protein>